<dbReference type="PANTHER" id="PTHR43133">
    <property type="entry name" value="RNA POLYMERASE ECF-TYPE SIGMA FACTO"/>
    <property type="match status" value="1"/>
</dbReference>
<dbReference type="GO" id="GO:0016987">
    <property type="term" value="F:sigma factor activity"/>
    <property type="evidence" value="ECO:0007669"/>
    <property type="project" value="UniProtKB-KW"/>
</dbReference>
<dbReference type="InterPro" id="IPR013325">
    <property type="entry name" value="RNA_pol_sigma_r2"/>
</dbReference>
<dbReference type="InterPro" id="IPR013324">
    <property type="entry name" value="RNA_pol_sigma_r3/r4-like"/>
</dbReference>
<dbReference type="AlphaFoldDB" id="A0A0F9VEZ9"/>
<evidence type="ECO:0000256" key="4">
    <source>
        <dbReference type="ARBA" id="ARBA00023125"/>
    </source>
</evidence>
<dbReference type="NCBIfam" id="TIGR02937">
    <property type="entry name" value="sigma70-ECF"/>
    <property type="match status" value="1"/>
</dbReference>
<dbReference type="SUPFAM" id="SSF88946">
    <property type="entry name" value="Sigma2 domain of RNA polymerase sigma factors"/>
    <property type="match status" value="1"/>
</dbReference>
<reference evidence="8" key="1">
    <citation type="journal article" date="2015" name="Nature">
        <title>Complex archaea that bridge the gap between prokaryotes and eukaryotes.</title>
        <authorList>
            <person name="Spang A."/>
            <person name="Saw J.H."/>
            <person name="Jorgensen S.L."/>
            <person name="Zaremba-Niedzwiedzka K."/>
            <person name="Martijn J."/>
            <person name="Lind A.E."/>
            <person name="van Eijk R."/>
            <person name="Schleper C."/>
            <person name="Guy L."/>
            <person name="Ettema T.J."/>
        </authorList>
    </citation>
    <scope>NUCLEOTIDE SEQUENCE</scope>
</reference>
<evidence type="ECO:0000313" key="8">
    <source>
        <dbReference type="EMBL" id="KKN98337.1"/>
    </source>
</evidence>
<keyword evidence="5" id="KW-0804">Transcription</keyword>
<evidence type="ECO:0000259" key="6">
    <source>
        <dbReference type="Pfam" id="PF04542"/>
    </source>
</evidence>
<accession>A0A0F9VEZ9</accession>
<evidence type="ECO:0000256" key="2">
    <source>
        <dbReference type="ARBA" id="ARBA00023015"/>
    </source>
</evidence>
<keyword evidence="2" id="KW-0805">Transcription regulation</keyword>
<gene>
    <name evidence="8" type="ORF">LCGC14_0148710</name>
</gene>
<evidence type="ECO:0000259" key="7">
    <source>
        <dbReference type="Pfam" id="PF08281"/>
    </source>
</evidence>
<dbReference type="InterPro" id="IPR013249">
    <property type="entry name" value="RNA_pol_sigma70_r4_t2"/>
</dbReference>
<proteinExistence type="inferred from homology"/>
<dbReference type="Pfam" id="PF08281">
    <property type="entry name" value="Sigma70_r4_2"/>
    <property type="match status" value="1"/>
</dbReference>
<dbReference type="PANTHER" id="PTHR43133:SF8">
    <property type="entry name" value="RNA POLYMERASE SIGMA FACTOR HI_1459-RELATED"/>
    <property type="match status" value="1"/>
</dbReference>
<dbReference type="InterPro" id="IPR007627">
    <property type="entry name" value="RNA_pol_sigma70_r2"/>
</dbReference>
<dbReference type="GO" id="GO:0003677">
    <property type="term" value="F:DNA binding"/>
    <property type="evidence" value="ECO:0007669"/>
    <property type="project" value="UniProtKB-KW"/>
</dbReference>
<evidence type="ECO:0000256" key="5">
    <source>
        <dbReference type="ARBA" id="ARBA00023163"/>
    </source>
</evidence>
<comment type="caution">
    <text evidence="8">The sequence shown here is derived from an EMBL/GenBank/DDBJ whole genome shotgun (WGS) entry which is preliminary data.</text>
</comment>
<comment type="similarity">
    <text evidence="1">Belongs to the sigma-70 factor family. ECF subfamily.</text>
</comment>
<dbReference type="SUPFAM" id="SSF88659">
    <property type="entry name" value="Sigma3 and sigma4 domains of RNA polymerase sigma factors"/>
    <property type="match status" value="1"/>
</dbReference>
<evidence type="ECO:0000256" key="3">
    <source>
        <dbReference type="ARBA" id="ARBA00023082"/>
    </source>
</evidence>
<dbReference type="InterPro" id="IPR014284">
    <property type="entry name" value="RNA_pol_sigma-70_dom"/>
</dbReference>
<dbReference type="InterPro" id="IPR036388">
    <property type="entry name" value="WH-like_DNA-bd_sf"/>
</dbReference>
<evidence type="ECO:0000256" key="1">
    <source>
        <dbReference type="ARBA" id="ARBA00010641"/>
    </source>
</evidence>
<keyword evidence="4" id="KW-0238">DNA-binding</keyword>
<keyword evidence="3" id="KW-0731">Sigma factor</keyword>
<dbReference type="GO" id="GO:0006352">
    <property type="term" value="P:DNA-templated transcription initiation"/>
    <property type="evidence" value="ECO:0007669"/>
    <property type="project" value="InterPro"/>
</dbReference>
<dbReference type="Gene3D" id="1.10.10.10">
    <property type="entry name" value="Winged helix-like DNA-binding domain superfamily/Winged helix DNA-binding domain"/>
    <property type="match status" value="1"/>
</dbReference>
<feature type="domain" description="RNA polymerase sigma factor 70 region 4 type 2" evidence="7">
    <location>
        <begin position="104"/>
        <end position="155"/>
    </location>
</feature>
<sequence length="169" mass="19851">MKQTEFLNIVLPFKDKLFRMAKRLLVSTEEAEDATQEILIKLWSKKNKIESYNNVEAFAMTMTKNFCLDRLKSKQASNLKLVHSNYTDSSTSLQSELEAKDSINWVERIMAELPEQQKMVLQLRDVEQYEYEEIEELLDMKPTAIRVALSRARKTVRKKLMEKHNYGIA</sequence>
<dbReference type="Gene3D" id="1.10.1740.10">
    <property type="match status" value="1"/>
</dbReference>
<name>A0A0F9VEZ9_9ZZZZ</name>
<dbReference type="InterPro" id="IPR039425">
    <property type="entry name" value="RNA_pol_sigma-70-like"/>
</dbReference>
<dbReference type="EMBL" id="LAZR01000052">
    <property type="protein sequence ID" value="KKN98337.1"/>
    <property type="molecule type" value="Genomic_DNA"/>
</dbReference>
<dbReference type="Pfam" id="PF04542">
    <property type="entry name" value="Sigma70_r2"/>
    <property type="match status" value="1"/>
</dbReference>
<organism evidence="8">
    <name type="scientific">marine sediment metagenome</name>
    <dbReference type="NCBI Taxonomy" id="412755"/>
    <lineage>
        <taxon>unclassified sequences</taxon>
        <taxon>metagenomes</taxon>
        <taxon>ecological metagenomes</taxon>
    </lineage>
</organism>
<feature type="domain" description="RNA polymerase sigma-70 region 2" evidence="6">
    <location>
        <begin position="13"/>
        <end position="75"/>
    </location>
</feature>
<protein>
    <submittedName>
        <fullName evidence="8">Uncharacterized protein</fullName>
    </submittedName>
</protein>